<dbReference type="FunCoup" id="A0A1Q3ARG8">
    <property type="interactions" value="2034"/>
</dbReference>
<feature type="compositionally biased region" description="Low complexity" evidence="2">
    <location>
        <begin position="57"/>
        <end position="74"/>
    </location>
</feature>
<protein>
    <recommendedName>
        <fullName evidence="3">BAT2 N-terminal domain-containing protein</fullName>
    </recommendedName>
</protein>
<feature type="compositionally biased region" description="Basic and acidic residues" evidence="2">
    <location>
        <begin position="1359"/>
        <end position="1369"/>
    </location>
</feature>
<feature type="compositionally biased region" description="Basic residues" evidence="2">
    <location>
        <begin position="862"/>
        <end position="873"/>
    </location>
</feature>
<feature type="compositionally biased region" description="Polar residues" evidence="2">
    <location>
        <begin position="833"/>
        <end position="859"/>
    </location>
</feature>
<organism evidence="4 5">
    <name type="scientific">Cephalotus follicularis</name>
    <name type="common">Albany pitcher plant</name>
    <dbReference type="NCBI Taxonomy" id="3775"/>
    <lineage>
        <taxon>Eukaryota</taxon>
        <taxon>Viridiplantae</taxon>
        <taxon>Streptophyta</taxon>
        <taxon>Embryophyta</taxon>
        <taxon>Tracheophyta</taxon>
        <taxon>Spermatophyta</taxon>
        <taxon>Magnoliopsida</taxon>
        <taxon>eudicotyledons</taxon>
        <taxon>Gunneridae</taxon>
        <taxon>Pentapetalae</taxon>
        <taxon>rosids</taxon>
        <taxon>fabids</taxon>
        <taxon>Oxalidales</taxon>
        <taxon>Cephalotaceae</taxon>
        <taxon>Cephalotus</taxon>
    </lineage>
</organism>
<feature type="compositionally biased region" description="Polar residues" evidence="2">
    <location>
        <begin position="1308"/>
        <end position="1333"/>
    </location>
</feature>
<sequence>MTSSMLTGDRRWTSGRRGGMTVLGKVAAPKPINLPSQKLENHGLDPSVEIVPKGTLSWGSRSSSSATNAWGSSTQSPNADGGSNSPSYLSGRPSSGGSGTRPSTSGSDRAHELNAWGSNSRPSSASGARTSNQMSHTSLRPRSAETRPGSSQLSRFAEPLSENSVAWGGAVTTENSGMASSKDNGFSLTSGDFPTLGSEKENFNYTTDSQDHGYHGRPGSSSSRVAQDSTGSPLRVDASANSNIKGGTSDSWGRDYPQYGEEGFRPNVEKWQADPQPYLNASIPPQHYDAWHGPPINNHPGGSWYRGPPGGPPYGPPVPPGGFPMEPFPYYHPLANSQPVPPPGTGPRGPLQKNGDLYRPHMPDAYIRPGMPIRPGFYPGPVAYEGYYGPPMGYCNPNERDIPFMGRPAGPSAFNRYPGQNAPDLGNSHARSSGYEPTGKPFVSEQVEPGHPHDTQGPYKVLLKQHDGWEGKDEQQNWEDRLTSNVPYIEKVDKPRMSRWDNDRRTDRKKDDEMVLRRKALGEDAVSQTLDHREGGSSVPIKVKSPKISGNVKFSEDILVKKSENSVSSFPELPGALRDSNLIQKIESLNAKARAADELHDVISISHREEQNNKTQVVNAWANDSETEAASGSAYPEISHGSGIANPASHKVSIASGDKSMESTGMSGMAISRRSTHGMHVRADHRNKGRLNTQDVDGWRKKYPVADSSDGLSASHSENSSNVHLQNQKPLDVAGPYPLGKDEEDSVPPMFDPIDSQAQMTELAKQRMKQRQKEEEERTREQKAKALAKLEELNRRAQTFEASNQNQAHSEPSITHKISVLFQQEVNNADAAQRNSASQVDDGSSDTAQHNTASQVHDSSNYKHKSTGFKQKQKTLDKSTSSPTTEAPKSRIDVVGSFITSQQVVANESASSCDCESSLPDNPDIVAEPPAPQRRKNNRSSKNKHKVDEASSSAALPSVASKETNHLNTSVENLGPSFIQPLTDLKDASRLSEQPSSLVNEEGHGRVNNQWKSQHTRRMSRNSQGNRSVEKFHGDAVVWAPVRTQNRSEIIEEASQKSNVEDVAPLVKSEHQVQNTPRNKRAEMERYIPKPVAKEMAQQGSIQQPVASSVNQTSDETVVKVDSGSQGIESSAPESNFVKVGSVVEFRNGDGKQNKQGKGPGSWRQRGSESTTMQGLQDMPPSRPSRNVQKSVDHSHPQKPEVSLAKEQPMCYDDEWNASDSWITPNSSKSAAPVLEPVVKDQGGTGKGKRHASKGHKGAGSNQNFERKKIYSVDSDKVSSQTAVPEMSQADLPTGSRENRGGVDRSSSHWQPKSQASAYNQRGSRSNGGQNVDTKVGRPDKRDSTPQGGAPLPPQLNKETTEGLAEPHHTQSVSGKSIVKAAPNVVHQEAKRERRIASLKGPFHSSNHGLGRPVEQDPLSNVDIRQDHHPPLGFHKNGNQSSRYRGQDYRGDKSSSGHDNKQQNTSANREWQRPNPHFEYQPVGLQNNSRANITEGSKDGSHNSGSRFREKAQSHSMHGGGTFHERQSGSVRVD</sequence>
<feature type="compositionally biased region" description="Polar residues" evidence="2">
    <location>
        <begin position="239"/>
        <end position="251"/>
    </location>
</feature>
<evidence type="ECO:0000313" key="5">
    <source>
        <dbReference type="Proteomes" id="UP000187406"/>
    </source>
</evidence>
<feature type="region of interest" description="Disordered" evidence="2">
    <location>
        <begin position="674"/>
        <end position="893"/>
    </location>
</feature>
<dbReference type="Proteomes" id="UP000187406">
    <property type="component" value="Unassembled WGS sequence"/>
</dbReference>
<feature type="region of interest" description="Disordered" evidence="2">
    <location>
        <begin position="190"/>
        <end position="256"/>
    </location>
</feature>
<feature type="compositionally biased region" description="Polar residues" evidence="2">
    <location>
        <begin position="1218"/>
        <end position="1230"/>
    </location>
</feature>
<dbReference type="InParanoid" id="A0A1Q3ARG8"/>
<feature type="compositionally biased region" description="Low complexity" evidence="2">
    <location>
        <begin position="950"/>
        <end position="961"/>
    </location>
</feature>
<dbReference type="GO" id="GO:0040029">
    <property type="term" value="P:epigenetic regulation of gene expression"/>
    <property type="evidence" value="ECO:0007669"/>
    <property type="project" value="TreeGrafter"/>
</dbReference>
<keyword evidence="1" id="KW-0597">Phosphoprotein</keyword>
<gene>
    <name evidence="4" type="ORF">CFOL_v3_01853</name>
</gene>
<feature type="region of interest" description="Disordered" evidence="2">
    <location>
        <begin position="473"/>
        <end position="544"/>
    </location>
</feature>
<feature type="compositionally biased region" description="Polar residues" evidence="2">
    <location>
        <begin position="116"/>
        <end position="140"/>
    </location>
</feature>
<feature type="compositionally biased region" description="Polar residues" evidence="2">
    <location>
        <begin position="219"/>
        <end position="232"/>
    </location>
</feature>
<feature type="compositionally biased region" description="Polar residues" evidence="2">
    <location>
        <begin position="710"/>
        <end position="729"/>
    </location>
</feature>
<evidence type="ECO:0000259" key="3">
    <source>
        <dbReference type="Pfam" id="PF07001"/>
    </source>
</evidence>
<dbReference type="OrthoDB" id="1939715at2759"/>
<evidence type="ECO:0000256" key="2">
    <source>
        <dbReference type="SAM" id="MobiDB-lite"/>
    </source>
</evidence>
<evidence type="ECO:0000256" key="1">
    <source>
        <dbReference type="ARBA" id="ARBA00022553"/>
    </source>
</evidence>
<proteinExistence type="predicted"/>
<feature type="compositionally biased region" description="Basic and acidic residues" evidence="2">
    <location>
        <begin position="473"/>
        <end position="482"/>
    </location>
</feature>
<comment type="caution">
    <text evidence="4">The sequence shown here is derived from an EMBL/GenBank/DDBJ whole genome shotgun (WGS) entry which is preliminary data.</text>
</comment>
<reference evidence="5" key="1">
    <citation type="submission" date="2016-04" db="EMBL/GenBank/DDBJ databases">
        <title>Cephalotus genome sequencing.</title>
        <authorList>
            <person name="Fukushima K."/>
            <person name="Hasebe M."/>
            <person name="Fang X."/>
        </authorList>
    </citation>
    <scope>NUCLEOTIDE SEQUENCE [LARGE SCALE GENOMIC DNA]</scope>
    <source>
        <strain evidence="5">cv. St1</strain>
    </source>
</reference>
<dbReference type="InterPro" id="IPR038808">
    <property type="entry name" value="MOS1-like"/>
</dbReference>
<dbReference type="EMBL" id="BDDD01000065">
    <property type="protein sequence ID" value="GAV58319.1"/>
    <property type="molecule type" value="Genomic_DNA"/>
</dbReference>
<evidence type="ECO:0000313" key="4">
    <source>
        <dbReference type="EMBL" id="GAV58319.1"/>
    </source>
</evidence>
<feature type="compositionally biased region" description="Polar residues" evidence="2">
    <location>
        <begin position="1484"/>
        <end position="1495"/>
    </location>
</feature>
<dbReference type="Pfam" id="PF07001">
    <property type="entry name" value="BAT2_N"/>
    <property type="match status" value="1"/>
</dbReference>
<name>A0A1Q3ARG8_CEPFO</name>
<dbReference type="PANTHER" id="PTHR34805">
    <property type="entry name" value="PROTEIN MODIFIER OF SNC1 1"/>
    <property type="match status" value="1"/>
</dbReference>
<feature type="compositionally biased region" description="Polar residues" evidence="2">
    <location>
        <begin position="796"/>
        <end position="813"/>
    </location>
</feature>
<feature type="region of interest" description="Disordered" evidence="2">
    <location>
        <begin position="1095"/>
        <end position="1534"/>
    </location>
</feature>
<dbReference type="InterPro" id="IPR009738">
    <property type="entry name" value="BAT2_N"/>
</dbReference>
<feature type="compositionally biased region" description="Basic and acidic residues" evidence="2">
    <location>
        <begin position="1335"/>
        <end position="1344"/>
    </location>
</feature>
<dbReference type="STRING" id="3775.A0A1Q3ARG8"/>
<feature type="region of interest" description="Disordered" evidence="2">
    <location>
        <begin position="1"/>
        <end position="158"/>
    </location>
</feature>
<feature type="compositionally biased region" description="Polar residues" evidence="2">
    <location>
        <begin position="75"/>
        <end position="88"/>
    </location>
</feature>
<feature type="compositionally biased region" description="Basic and acidic residues" evidence="2">
    <location>
        <begin position="1523"/>
        <end position="1534"/>
    </location>
</feature>
<feature type="compositionally biased region" description="Basic and acidic residues" evidence="2">
    <location>
        <begin position="1265"/>
        <end position="1277"/>
    </location>
</feature>
<feature type="compositionally biased region" description="Basic residues" evidence="2">
    <location>
        <begin position="933"/>
        <end position="945"/>
    </location>
</feature>
<feature type="compositionally biased region" description="Basic residues" evidence="2">
    <location>
        <begin position="1247"/>
        <end position="1257"/>
    </location>
</feature>
<feature type="region of interest" description="Disordered" evidence="2">
    <location>
        <begin position="420"/>
        <end position="458"/>
    </location>
</feature>
<feature type="domain" description="BAT2 N-terminal" evidence="3">
    <location>
        <begin position="14"/>
        <end position="137"/>
    </location>
</feature>
<accession>A0A1Q3ARG8</accession>
<feature type="region of interest" description="Disordered" evidence="2">
    <location>
        <begin position="909"/>
        <end position="1029"/>
    </location>
</feature>
<feature type="compositionally biased region" description="Basic and acidic residues" evidence="2">
    <location>
        <begin position="1445"/>
        <end position="1461"/>
    </location>
</feature>
<feature type="compositionally biased region" description="Polar residues" evidence="2">
    <location>
        <begin position="1098"/>
        <end position="1116"/>
    </location>
</feature>
<feature type="compositionally biased region" description="Basic and acidic residues" evidence="2">
    <location>
        <begin position="1496"/>
        <end position="1513"/>
    </location>
</feature>
<keyword evidence="5" id="KW-1185">Reference proteome</keyword>
<dbReference type="PANTHER" id="PTHR34805:SF1">
    <property type="entry name" value="PROTEIN MODIFIER OF SNC1 1"/>
    <property type="match status" value="1"/>
</dbReference>
<feature type="non-terminal residue" evidence="4">
    <location>
        <position position="1534"/>
    </location>
</feature>
<feature type="compositionally biased region" description="Polar residues" evidence="2">
    <location>
        <begin position="878"/>
        <end position="887"/>
    </location>
</feature>
<feature type="compositionally biased region" description="Basic and acidic residues" evidence="2">
    <location>
        <begin position="490"/>
        <end position="522"/>
    </location>
</feature>
<feature type="compositionally biased region" description="Polar residues" evidence="2">
    <location>
        <begin position="1123"/>
        <end position="1134"/>
    </location>
</feature>
<feature type="compositionally biased region" description="Basic and acidic residues" evidence="2">
    <location>
        <begin position="1297"/>
        <end position="1307"/>
    </location>
</feature>
<feature type="compositionally biased region" description="Basic and acidic residues" evidence="2">
    <location>
        <begin position="771"/>
        <end position="795"/>
    </location>
</feature>